<keyword evidence="1" id="KW-1133">Transmembrane helix</keyword>
<name>A0A7D5GE62_9EURY</name>
<dbReference type="InterPro" id="IPR055958">
    <property type="entry name" value="DUF7536"/>
</dbReference>
<sequence>MRRNALAGGVVGLTLAVVVYLVRVFELLGPNLGTREYPVLGPEGYFLLLGFVLASATALLVATALTVVSAVRLARREV</sequence>
<evidence type="ECO:0000313" key="2">
    <source>
        <dbReference type="EMBL" id="QLG29566.1"/>
    </source>
</evidence>
<dbReference type="EMBL" id="CP058529">
    <property type="protein sequence ID" value="QLG29566.1"/>
    <property type="molecule type" value="Genomic_DNA"/>
</dbReference>
<keyword evidence="1" id="KW-0472">Membrane</keyword>
<evidence type="ECO:0000313" key="3">
    <source>
        <dbReference type="Proteomes" id="UP000509750"/>
    </source>
</evidence>
<keyword evidence="3" id="KW-1185">Reference proteome</keyword>
<dbReference type="RefSeq" id="WP_179171140.1">
    <property type="nucleotide sequence ID" value="NZ_CP058529.1"/>
</dbReference>
<dbReference type="Pfam" id="PF24380">
    <property type="entry name" value="DUF7536"/>
    <property type="match status" value="1"/>
</dbReference>
<gene>
    <name evidence="2" type="ORF">HUG10_18065</name>
</gene>
<reference evidence="2 3" key="1">
    <citation type="submission" date="2020-07" db="EMBL/GenBank/DDBJ databases">
        <title>Gai3-2, isolated from salt lake.</title>
        <authorList>
            <person name="Cui H."/>
            <person name="Shi X."/>
        </authorList>
    </citation>
    <scope>NUCLEOTIDE SEQUENCE [LARGE SCALE GENOMIC DNA]</scope>
    <source>
        <strain evidence="2 3">Gai3-2</strain>
    </source>
</reference>
<feature type="transmembrane region" description="Helical" evidence="1">
    <location>
        <begin position="45"/>
        <end position="71"/>
    </location>
</feature>
<organism evidence="2 3">
    <name type="scientific">Halorarum halophilum</name>
    <dbReference type="NCBI Taxonomy" id="2743090"/>
    <lineage>
        <taxon>Archaea</taxon>
        <taxon>Methanobacteriati</taxon>
        <taxon>Methanobacteriota</taxon>
        <taxon>Stenosarchaea group</taxon>
        <taxon>Halobacteria</taxon>
        <taxon>Halobacteriales</taxon>
        <taxon>Haloferacaceae</taxon>
        <taxon>Halorarum</taxon>
    </lineage>
</organism>
<evidence type="ECO:0000256" key="1">
    <source>
        <dbReference type="SAM" id="Phobius"/>
    </source>
</evidence>
<dbReference type="KEGG" id="halg:HUG10_18065"/>
<protein>
    <submittedName>
        <fullName evidence="2">Uncharacterized protein</fullName>
    </submittedName>
</protein>
<keyword evidence="1" id="KW-0812">Transmembrane</keyword>
<dbReference type="Proteomes" id="UP000509750">
    <property type="component" value="Chromosome"/>
</dbReference>
<dbReference type="AlphaFoldDB" id="A0A7D5GE62"/>
<accession>A0A7D5GE62</accession>
<dbReference type="GeneID" id="56030780"/>
<proteinExistence type="predicted"/>